<organism evidence="1 2">
    <name type="scientific">Candidatus Neomicrothrix parvicella RN1</name>
    <dbReference type="NCBI Taxonomy" id="1229780"/>
    <lineage>
        <taxon>Bacteria</taxon>
        <taxon>Bacillati</taxon>
        <taxon>Actinomycetota</taxon>
        <taxon>Acidimicrobiia</taxon>
        <taxon>Acidimicrobiales</taxon>
        <taxon>Microthrixaceae</taxon>
        <taxon>Candidatus Neomicrothrix</taxon>
    </lineage>
</organism>
<dbReference type="HOGENOM" id="CLU_027402_33_0_11"/>
<comment type="caution">
    <text evidence="1">The sequence shown here is derived from an EMBL/GenBank/DDBJ whole genome shotgun (WGS) entry which is preliminary data.</text>
</comment>
<proteinExistence type="predicted"/>
<dbReference type="GO" id="GO:0003677">
    <property type="term" value="F:DNA binding"/>
    <property type="evidence" value="ECO:0007669"/>
    <property type="project" value="InterPro"/>
</dbReference>
<dbReference type="Pfam" id="PF01527">
    <property type="entry name" value="HTH_Tnp_1"/>
    <property type="match status" value="1"/>
</dbReference>
<protein>
    <submittedName>
        <fullName evidence="1">Transposase</fullName>
    </submittedName>
</protein>
<dbReference type="InterPro" id="IPR009057">
    <property type="entry name" value="Homeodomain-like_sf"/>
</dbReference>
<dbReference type="OrthoDB" id="52928at2"/>
<dbReference type="GO" id="GO:0006313">
    <property type="term" value="P:DNA transposition"/>
    <property type="evidence" value="ECO:0007669"/>
    <property type="project" value="InterPro"/>
</dbReference>
<sequence>MGRPAKYPEEFRREAVELYRSSERSRAEVAKSLGISDGSLAAWVKAVEAAEAPGALDPDERAELDRLRRENKDLRMDREILRKAAAYFARETFR</sequence>
<dbReference type="AlphaFoldDB" id="R4Z745"/>
<evidence type="ECO:0000313" key="1">
    <source>
        <dbReference type="EMBL" id="CCM65886.1"/>
    </source>
</evidence>
<dbReference type="STRING" id="1229780.BN381_80416"/>
<reference evidence="1 2" key="1">
    <citation type="journal article" date="2013" name="ISME J.">
        <title>Metabolic model for the filamentous 'Candidatus Microthrix parvicella' based on genomic and metagenomic analyses.</title>
        <authorList>
            <person name="Jon McIlroy S."/>
            <person name="Kristiansen R."/>
            <person name="Albertsen M."/>
            <person name="Michael Karst S."/>
            <person name="Rossetti S."/>
            <person name="Lund Nielsen J."/>
            <person name="Tandoi V."/>
            <person name="James Seviour R."/>
            <person name="Nielsen P.H."/>
        </authorList>
    </citation>
    <scope>NUCLEOTIDE SEQUENCE [LARGE SCALE GENOMIC DNA]</scope>
    <source>
        <strain evidence="1 2">RN1</strain>
    </source>
</reference>
<dbReference type="EMBL" id="CANL01000078">
    <property type="protein sequence ID" value="CCM65886.1"/>
    <property type="molecule type" value="Genomic_DNA"/>
</dbReference>
<dbReference type="Proteomes" id="UP000018291">
    <property type="component" value="Unassembled WGS sequence"/>
</dbReference>
<dbReference type="SUPFAM" id="SSF46689">
    <property type="entry name" value="Homeodomain-like"/>
    <property type="match status" value="1"/>
</dbReference>
<gene>
    <name evidence="1" type="ORF">BN381_80416</name>
</gene>
<name>R4Z745_9ACTN</name>
<accession>R4Z745</accession>
<dbReference type="Gene3D" id="1.10.10.60">
    <property type="entry name" value="Homeodomain-like"/>
    <property type="match status" value="1"/>
</dbReference>
<dbReference type="GO" id="GO:0004803">
    <property type="term" value="F:transposase activity"/>
    <property type="evidence" value="ECO:0007669"/>
    <property type="project" value="InterPro"/>
</dbReference>
<dbReference type="eggNOG" id="COG2963">
    <property type="taxonomic scope" value="Bacteria"/>
</dbReference>
<dbReference type="RefSeq" id="WP_012231047.1">
    <property type="nucleotide sequence ID" value="NZ_HG422565.1"/>
</dbReference>
<evidence type="ECO:0000313" key="2">
    <source>
        <dbReference type="Proteomes" id="UP000018291"/>
    </source>
</evidence>
<keyword evidence="2" id="KW-1185">Reference proteome</keyword>
<dbReference type="InterPro" id="IPR002514">
    <property type="entry name" value="Transposase_8"/>
</dbReference>